<keyword evidence="1" id="KW-0175">Coiled coil</keyword>
<reference evidence="3" key="1">
    <citation type="journal article" date="2019" name="Sci. Rep.">
        <title>Draft genome of Tanacetum cinerariifolium, the natural source of mosquito coil.</title>
        <authorList>
            <person name="Yamashiro T."/>
            <person name="Shiraishi A."/>
            <person name="Satake H."/>
            <person name="Nakayama K."/>
        </authorList>
    </citation>
    <scope>NUCLEOTIDE SEQUENCE</scope>
</reference>
<feature type="coiled-coil region" evidence="1">
    <location>
        <begin position="19"/>
        <end position="46"/>
    </location>
</feature>
<accession>A0A6L2LZ50</accession>
<comment type="caution">
    <text evidence="3">The sequence shown here is derived from an EMBL/GenBank/DDBJ whole genome shotgun (WGS) entry which is preliminary data.</text>
</comment>
<sequence>MKSQQSTNTFVKETFMDLKIQLETVAKNHQASIQNLETKFDRLVDKQSGRPFGSLPSSTQPNPRGSKAYQPLQARNEHVNFVFIRSGKSSDPPDNLNDQQKETPINFDSDDEDDEPTPQSKIQPTKPVKEHQTLANTKHVSLNASAGRIGAQRNQTDEHAPPPTLVNTSMFVTGEEGVQENVDVGFADEGHGDNESEISGLKTQPSVTRYADLLPKTMEKPIRDKAMSNVEASYLAGRFGNLYFTPQWRLMDSSHMDKSRQFQDIMSNLFTPADLKFFNEGAFTEEHADLVYAYDSSKDVKAHYNERKKELATVQSAYDEKASAYDQLSKNYDGALTREKIMLRLDKERYAVEAGKGEIVKCQIINEYLPTFVRRLPQSNEYKRSWGEVFSLAIGKGFINGISIGRKDPNIQAILKATLNVDPASSDIFMARFEKLFDKSGASAIFLDMCRNASAIFSSEA</sequence>
<proteinExistence type="predicted"/>
<feature type="region of interest" description="Disordered" evidence="2">
    <location>
        <begin position="85"/>
        <end position="134"/>
    </location>
</feature>
<protein>
    <submittedName>
        <fullName evidence="3">Transposase (Putative), gypsy type</fullName>
    </submittedName>
</protein>
<dbReference type="AlphaFoldDB" id="A0A6L2LZ50"/>
<organism evidence="3">
    <name type="scientific">Tanacetum cinerariifolium</name>
    <name type="common">Dalmatian daisy</name>
    <name type="synonym">Chrysanthemum cinerariifolium</name>
    <dbReference type="NCBI Taxonomy" id="118510"/>
    <lineage>
        <taxon>Eukaryota</taxon>
        <taxon>Viridiplantae</taxon>
        <taxon>Streptophyta</taxon>
        <taxon>Embryophyta</taxon>
        <taxon>Tracheophyta</taxon>
        <taxon>Spermatophyta</taxon>
        <taxon>Magnoliopsida</taxon>
        <taxon>eudicotyledons</taxon>
        <taxon>Gunneridae</taxon>
        <taxon>Pentapetalae</taxon>
        <taxon>asterids</taxon>
        <taxon>campanulids</taxon>
        <taxon>Asterales</taxon>
        <taxon>Asteraceae</taxon>
        <taxon>Asteroideae</taxon>
        <taxon>Anthemideae</taxon>
        <taxon>Anthemidinae</taxon>
        <taxon>Tanacetum</taxon>
    </lineage>
</organism>
<gene>
    <name evidence="3" type="ORF">Tci_037610</name>
</gene>
<evidence type="ECO:0000313" key="3">
    <source>
        <dbReference type="EMBL" id="GEU65632.1"/>
    </source>
</evidence>
<evidence type="ECO:0000256" key="1">
    <source>
        <dbReference type="SAM" id="Coils"/>
    </source>
</evidence>
<dbReference type="EMBL" id="BKCJ010005238">
    <property type="protein sequence ID" value="GEU65632.1"/>
    <property type="molecule type" value="Genomic_DNA"/>
</dbReference>
<evidence type="ECO:0000256" key="2">
    <source>
        <dbReference type="SAM" id="MobiDB-lite"/>
    </source>
</evidence>
<name>A0A6L2LZ50_TANCI</name>
<feature type="region of interest" description="Disordered" evidence="2">
    <location>
        <begin position="46"/>
        <end position="68"/>
    </location>
</feature>